<keyword evidence="11" id="KW-0407">Ion channel</keyword>
<dbReference type="Pfam" id="PF06736">
    <property type="entry name" value="TMEM175"/>
    <property type="match status" value="1"/>
</dbReference>
<keyword evidence="5 13" id="KW-0812">Transmembrane</keyword>
<evidence type="ECO:0000256" key="1">
    <source>
        <dbReference type="ARBA" id="ARBA00004141"/>
    </source>
</evidence>
<dbReference type="Proteomes" id="UP001519887">
    <property type="component" value="Unassembled WGS sequence"/>
</dbReference>
<evidence type="ECO:0000256" key="8">
    <source>
        <dbReference type="ARBA" id="ARBA00022989"/>
    </source>
</evidence>
<evidence type="ECO:0000256" key="9">
    <source>
        <dbReference type="ARBA" id="ARBA00023065"/>
    </source>
</evidence>
<evidence type="ECO:0000256" key="6">
    <source>
        <dbReference type="ARBA" id="ARBA00022826"/>
    </source>
</evidence>
<dbReference type="PANTHER" id="PTHR31462:SF5">
    <property type="entry name" value="ENDOSOMAL_LYSOSOMAL PROTON CHANNEL TMEM175"/>
    <property type="match status" value="1"/>
</dbReference>
<dbReference type="PANTHER" id="PTHR31462">
    <property type="entry name" value="ENDOSOMAL/LYSOSOMAL POTASSIUM CHANNEL TMEM175"/>
    <property type="match status" value="1"/>
</dbReference>
<evidence type="ECO:0000256" key="12">
    <source>
        <dbReference type="ARBA" id="ARBA00034430"/>
    </source>
</evidence>
<keyword evidence="9" id="KW-0406">Ion transport</keyword>
<organism evidence="14 15">
    <name type="scientific">Paenibacillus sepulcri</name>
    <dbReference type="NCBI Taxonomy" id="359917"/>
    <lineage>
        <taxon>Bacteria</taxon>
        <taxon>Bacillati</taxon>
        <taxon>Bacillota</taxon>
        <taxon>Bacilli</taxon>
        <taxon>Bacillales</taxon>
        <taxon>Paenibacillaceae</taxon>
        <taxon>Paenibacillus</taxon>
    </lineage>
</organism>
<comment type="catalytic activity">
    <reaction evidence="12">
        <text>K(+)(in) = K(+)(out)</text>
        <dbReference type="Rhea" id="RHEA:29463"/>
        <dbReference type="ChEBI" id="CHEBI:29103"/>
    </reaction>
</comment>
<protein>
    <submittedName>
        <fullName evidence="14">TMEM175 family protein</fullName>
    </submittedName>
</protein>
<name>A0ABS7BYL6_9BACL</name>
<evidence type="ECO:0000256" key="4">
    <source>
        <dbReference type="ARBA" id="ARBA00022538"/>
    </source>
</evidence>
<dbReference type="EMBL" id="JAHZIK010000110">
    <property type="protein sequence ID" value="MBW7453743.1"/>
    <property type="molecule type" value="Genomic_DNA"/>
</dbReference>
<proteinExistence type="inferred from homology"/>
<reference evidence="14 15" key="1">
    <citation type="submission" date="2021-07" db="EMBL/GenBank/DDBJ databases">
        <title>Paenibacillus radiodurans sp. nov., isolated from the southeastern edge of Tengger Desert.</title>
        <authorList>
            <person name="Zhang G."/>
        </authorList>
    </citation>
    <scope>NUCLEOTIDE SEQUENCE [LARGE SCALE GENOMIC DNA]</scope>
    <source>
        <strain evidence="14 15">CCM 7311</strain>
    </source>
</reference>
<dbReference type="InterPro" id="IPR010617">
    <property type="entry name" value="TMEM175-like"/>
</dbReference>
<sequence>MTKTRLEALSDGVIAIVMTILILEFKVPKLESSEGDWVLVKDFIHDLPVVLSYIISFLVLIVWWMSHHQLFHGAEYMDRKTIILNGIFLMFIAFIPYPTALMGEYPSLRFPSILYGIIGLLCGGSYYGLYHHILNKNAGHPFNASGNALSFKNTWLHLTVYIIAIGIAFVSPYISIAVYAAVPIYFIVKKNG</sequence>
<keyword evidence="15" id="KW-1185">Reference proteome</keyword>
<evidence type="ECO:0000256" key="3">
    <source>
        <dbReference type="ARBA" id="ARBA00022448"/>
    </source>
</evidence>
<evidence type="ECO:0000256" key="5">
    <source>
        <dbReference type="ARBA" id="ARBA00022692"/>
    </source>
</evidence>
<evidence type="ECO:0000256" key="13">
    <source>
        <dbReference type="SAM" id="Phobius"/>
    </source>
</evidence>
<gene>
    <name evidence="14" type="ORF">K0U00_06795</name>
</gene>
<evidence type="ECO:0000256" key="11">
    <source>
        <dbReference type="ARBA" id="ARBA00023303"/>
    </source>
</evidence>
<evidence type="ECO:0000256" key="2">
    <source>
        <dbReference type="ARBA" id="ARBA00006920"/>
    </source>
</evidence>
<feature type="transmembrane region" description="Helical" evidence="13">
    <location>
        <begin position="155"/>
        <end position="188"/>
    </location>
</feature>
<feature type="transmembrane region" description="Helical" evidence="13">
    <location>
        <begin position="82"/>
        <end position="101"/>
    </location>
</feature>
<keyword evidence="8 13" id="KW-1133">Transmembrane helix</keyword>
<keyword evidence="6" id="KW-0631">Potassium channel</keyword>
<keyword evidence="10 13" id="KW-0472">Membrane</keyword>
<feature type="transmembrane region" description="Helical" evidence="13">
    <location>
        <begin position="47"/>
        <end position="66"/>
    </location>
</feature>
<evidence type="ECO:0000313" key="15">
    <source>
        <dbReference type="Proteomes" id="UP001519887"/>
    </source>
</evidence>
<accession>A0ABS7BYL6</accession>
<evidence type="ECO:0000256" key="10">
    <source>
        <dbReference type="ARBA" id="ARBA00023136"/>
    </source>
</evidence>
<comment type="subcellular location">
    <subcellularLocation>
        <location evidence="1">Membrane</location>
        <topology evidence="1">Multi-pass membrane protein</topology>
    </subcellularLocation>
</comment>
<comment type="caution">
    <text evidence="14">The sequence shown here is derived from an EMBL/GenBank/DDBJ whole genome shotgun (WGS) entry which is preliminary data.</text>
</comment>
<comment type="similarity">
    <text evidence="2">Belongs to the TMEM175 family.</text>
</comment>
<feature type="transmembrane region" description="Helical" evidence="13">
    <location>
        <begin position="113"/>
        <end position="134"/>
    </location>
</feature>
<keyword evidence="4" id="KW-0633">Potassium transport</keyword>
<evidence type="ECO:0000256" key="7">
    <source>
        <dbReference type="ARBA" id="ARBA00022958"/>
    </source>
</evidence>
<dbReference type="RefSeq" id="WP_210044070.1">
    <property type="nucleotide sequence ID" value="NZ_JBHLVU010000009.1"/>
</dbReference>
<keyword evidence="3" id="KW-0813">Transport</keyword>
<evidence type="ECO:0000313" key="14">
    <source>
        <dbReference type="EMBL" id="MBW7453743.1"/>
    </source>
</evidence>
<keyword evidence="7" id="KW-0630">Potassium</keyword>